<evidence type="ECO:0000313" key="2">
    <source>
        <dbReference type="Proteomes" id="UP000789396"/>
    </source>
</evidence>
<organism evidence="1 2">
    <name type="scientific">Racocetra fulgida</name>
    <dbReference type="NCBI Taxonomy" id="60492"/>
    <lineage>
        <taxon>Eukaryota</taxon>
        <taxon>Fungi</taxon>
        <taxon>Fungi incertae sedis</taxon>
        <taxon>Mucoromycota</taxon>
        <taxon>Glomeromycotina</taxon>
        <taxon>Glomeromycetes</taxon>
        <taxon>Diversisporales</taxon>
        <taxon>Gigasporaceae</taxon>
        <taxon>Racocetra</taxon>
    </lineage>
</organism>
<sequence length="75" mass="8085">MTLIIRSDNDYQAQGLTTTVGPQITQNNSISISIAAQRYNYLVEGGNPFSGLQDSEIPLQNVEFSTAIISGTSFS</sequence>
<accession>A0A9N9BES6</accession>
<gene>
    <name evidence="1" type="ORF">RFULGI_LOCUS5154</name>
</gene>
<evidence type="ECO:0000313" key="1">
    <source>
        <dbReference type="EMBL" id="CAG8563339.1"/>
    </source>
</evidence>
<proteinExistence type="predicted"/>
<keyword evidence="2" id="KW-1185">Reference proteome</keyword>
<dbReference type="EMBL" id="CAJVPZ010005609">
    <property type="protein sequence ID" value="CAG8563339.1"/>
    <property type="molecule type" value="Genomic_DNA"/>
</dbReference>
<comment type="caution">
    <text evidence="1">The sequence shown here is derived from an EMBL/GenBank/DDBJ whole genome shotgun (WGS) entry which is preliminary data.</text>
</comment>
<name>A0A9N9BES6_9GLOM</name>
<protein>
    <submittedName>
        <fullName evidence="1">15636_t:CDS:1</fullName>
    </submittedName>
</protein>
<dbReference type="AlphaFoldDB" id="A0A9N9BES6"/>
<dbReference type="Proteomes" id="UP000789396">
    <property type="component" value="Unassembled WGS sequence"/>
</dbReference>
<reference evidence="1" key="1">
    <citation type="submission" date="2021-06" db="EMBL/GenBank/DDBJ databases">
        <authorList>
            <person name="Kallberg Y."/>
            <person name="Tangrot J."/>
            <person name="Rosling A."/>
        </authorList>
    </citation>
    <scope>NUCLEOTIDE SEQUENCE</scope>
    <source>
        <strain evidence="1">IN212</strain>
    </source>
</reference>
<dbReference type="OrthoDB" id="2474894at2759"/>